<evidence type="ECO:0000313" key="7">
    <source>
        <dbReference type="Proteomes" id="UP000278792"/>
    </source>
</evidence>
<keyword evidence="2" id="KW-0805">Transcription regulation</keyword>
<dbReference type="InterPro" id="IPR036388">
    <property type="entry name" value="WH-like_DNA-bd_sf"/>
</dbReference>
<dbReference type="AlphaFoldDB" id="A0A3N3DY29"/>
<dbReference type="Proteomes" id="UP000278792">
    <property type="component" value="Unassembled WGS sequence"/>
</dbReference>
<feature type="domain" description="HTH lysR-type" evidence="5">
    <location>
        <begin position="5"/>
        <end position="62"/>
    </location>
</feature>
<accession>A0A3N3DY29</accession>
<keyword evidence="3" id="KW-0238">DNA-binding</keyword>
<dbReference type="PROSITE" id="PS50931">
    <property type="entry name" value="HTH_LYSR"/>
    <property type="match status" value="1"/>
</dbReference>
<dbReference type="FunFam" id="1.10.10.10:FF:000001">
    <property type="entry name" value="LysR family transcriptional regulator"/>
    <property type="match status" value="1"/>
</dbReference>
<evidence type="ECO:0000256" key="4">
    <source>
        <dbReference type="ARBA" id="ARBA00023163"/>
    </source>
</evidence>
<protein>
    <submittedName>
        <fullName evidence="6">LysR family transcriptional regulator</fullName>
    </submittedName>
</protein>
<dbReference type="GO" id="GO:0003700">
    <property type="term" value="F:DNA-binding transcription factor activity"/>
    <property type="evidence" value="ECO:0007669"/>
    <property type="project" value="InterPro"/>
</dbReference>
<dbReference type="PANTHER" id="PTHR30537">
    <property type="entry name" value="HTH-TYPE TRANSCRIPTIONAL REGULATOR"/>
    <property type="match status" value="1"/>
</dbReference>
<dbReference type="SUPFAM" id="SSF53850">
    <property type="entry name" value="Periplasmic binding protein-like II"/>
    <property type="match status" value="1"/>
</dbReference>
<gene>
    <name evidence="6" type="ORF">EGH82_14500</name>
</gene>
<evidence type="ECO:0000313" key="6">
    <source>
        <dbReference type="EMBL" id="ROV59282.1"/>
    </source>
</evidence>
<sequence>MLNNINLADIRSFVLIAQLGNFTKAADALEVSRSHVSRQISALEKQMGVTLLTRTTRTLRLTQAGQRFFHQCETALQQIDQALVAAVDDTKKVQGLIRVNCVGGYLGEELVAQAIAEFMQLHPQVIVDLDFSSPRIDLIEDQFDVAFRMGELEDAGFIAKRLMDIEMVTLASPSYVQRYGEPQHPRELTNHRTLTGSVTKWSFVSALESNKHYDIHVKGKLTCKNGRALIKACQLGNGLIRVPKVYCENEIKRGELVCVMPQWRINSVPFSTIFHKDRYQPKRIRTFLDFIADWFNKLSKANTDQNLPNDKQTQR</sequence>
<dbReference type="InterPro" id="IPR005119">
    <property type="entry name" value="LysR_subst-bd"/>
</dbReference>
<evidence type="ECO:0000256" key="3">
    <source>
        <dbReference type="ARBA" id="ARBA00023125"/>
    </source>
</evidence>
<organism evidence="6 7">
    <name type="scientific">Vibrio ponticus</name>
    <dbReference type="NCBI Taxonomy" id="265668"/>
    <lineage>
        <taxon>Bacteria</taxon>
        <taxon>Pseudomonadati</taxon>
        <taxon>Pseudomonadota</taxon>
        <taxon>Gammaproteobacteria</taxon>
        <taxon>Vibrionales</taxon>
        <taxon>Vibrionaceae</taxon>
        <taxon>Vibrio</taxon>
    </lineage>
</organism>
<evidence type="ECO:0000259" key="5">
    <source>
        <dbReference type="PROSITE" id="PS50931"/>
    </source>
</evidence>
<dbReference type="PRINTS" id="PR00039">
    <property type="entry name" value="HTHLYSR"/>
</dbReference>
<dbReference type="GO" id="GO:0006351">
    <property type="term" value="P:DNA-templated transcription"/>
    <property type="evidence" value="ECO:0007669"/>
    <property type="project" value="TreeGrafter"/>
</dbReference>
<dbReference type="Pfam" id="PF00126">
    <property type="entry name" value="HTH_1"/>
    <property type="match status" value="1"/>
</dbReference>
<dbReference type="RefSeq" id="WP_123782626.1">
    <property type="nucleotide sequence ID" value="NZ_RKIK01000046.1"/>
</dbReference>
<keyword evidence="4" id="KW-0804">Transcription</keyword>
<dbReference type="Pfam" id="PF03466">
    <property type="entry name" value="LysR_substrate"/>
    <property type="match status" value="1"/>
</dbReference>
<dbReference type="InterPro" id="IPR058163">
    <property type="entry name" value="LysR-type_TF_proteobact-type"/>
</dbReference>
<dbReference type="SUPFAM" id="SSF46785">
    <property type="entry name" value="Winged helix' DNA-binding domain"/>
    <property type="match status" value="1"/>
</dbReference>
<name>A0A3N3DY29_9VIBR</name>
<comment type="similarity">
    <text evidence="1">Belongs to the LysR transcriptional regulatory family.</text>
</comment>
<dbReference type="EMBL" id="RKIK01000046">
    <property type="protein sequence ID" value="ROV59282.1"/>
    <property type="molecule type" value="Genomic_DNA"/>
</dbReference>
<dbReference type="InterPro" id="IPR000847">
    <property type="entry name" value="LysR_HTH_N"/>
</dbReference>
<reference evidence="6 7" key="1">
    <citation type="submission" date="2018-11" db="EMBL/GenBank/DDBJ databases">
        <title>Vibrio ponticus strain CAIM 1751 pathogenic for the snapper Lutjanus guttatus.</title>
        <authorList>
            <person name="Soto-Rodriguez S."/>
            <person name="Lozano-Olvera R."/>
            <person name="Gomez-Gil B."/>
        </authorList>
    </citation>
    <scope>NUCLEOTIDE SEQUENCE [LARGE SCALE GENOMIC DNA]</scope>
    <source>
        <strain evidence="6 7">CAIM 1751</strain>
    </source>
</reference>
<dbReference type="GO" id="GO:0043565">
    <property type="term" value="F:sequence-specific DNA binding"/>
    <property type="evidence" value="ECO:0007669"/>
    <property type="project" value="TreeGrafter"/>
</dbReference>
<dbReference type="InterPro" id="IPR036390">
    <property type="entry name" value="WH_DNA-bd_sf"/>
</dbReference>
<proteinExistence type="inferred from homology"/>
<dbReference type="Gene3D" id="3.40.190.290">
    <property type="match status" value="1"/>
</dbReference>
<evidence type="ECO:0000256" key="1">
    <source>
        <dbReference type="ARBA" id="ARBA00009437"/>
    </source>
</evidence>
<dbReference type="CDD" id="cd08422">
    <property type="entry name" value="PBP2_CrgA_like"/>
    <property type="match status" value="1"/>
</dbReference>
<comment type="caution">
    <text evidence="6">The sequence shown here is derived from an EMBL/GenBank/DDBJ whole genome shotgun (WGS) entry which is preliminary data.</text>
</comment>
<evidence type="ECO:0000256" key="2">
    <source>
        <dbReference type="ARBA" id="ARBA00023015"/>
    </source>
</evidence>
<dbReference type="PANTHER" id="PTHR30537:SF5">
    <property type="entry name" value="HTH-TYPE TRANSCRIPTIONAL ACTIVATOR TTDR-RELATED"/>
    <property type="match status" value="1"/>
</dbReference>
<dbReference type="Gene3D" id="1.10.10.10">
    <property type="entry name" value="Winged helix-like DNA-binding domain superfamily/Winged helix DNA-binding domain"/>
    <property type="match status" value="1"/>
</dbReference>